<keyword evidence="2" id="KW-0732">Signal</keyword>
<name>A0AAW8MAC6_9PSED</name>
<evidence type="ECO:0000313" key="3">
    <source>
        <dbReference type="EMBL" id="MDR6958062.1"/>
    </source>
</evidence>
<evidence type="ECO:0000256" key="2">
    <source>
        <dbReference type="SAM" id="SignalP"/>
    </source>
</evidence>
<reference evidence="3" key="1">
    <citation type="submission" date="2023-07" db="EMBL/GenBank/DDBJ databases">
        <title>Sorghum-associated microbial communities from plants grown in Nebraska, USA.</title>
        <authorList>
            <person name="Schachtman D."/>
        </authorList>
    </citation>
    <scope>NUCLEOTIDE SEQUENCE</scope>
    <source>
        <strain evidence="3">3432</strain>
    </source>
</reference>
<sequence length="69" mass="7923">MKKLTLVLATTWIVATSMPALASDGSDALKRWQEAFDNEQHKEKQDARQDDTSKRHDLTTQQTEEPSHR</sequence>
<feature type="region of interest" description="Disordered" evidence="1">
    <location>
        <begin position="32"/>
        <end position="69"/>
    </location>
</feature>
<protein>
    <submittedName>
        <fullName evidence="3">Ni/Co efflux regulator RcnB</fullName>
    </submittedName>
</protein>
<feature type="compositionally biased region" description="Polar residues" evidence="1">
    <location>
        <begin position="59"/>
        <end position="69"/>
    </location>
</feature>
<evidence type="ECO:0000313" key="4">
    <source>
        <dbReference type="Proteomes" id="UP001252613"/>
    </source>
</evidence>
<comment type="caution">
    <text evidence="3">The sequence shown here is derived from an EMBL/GenBank/DDBJ whole genome shotgun (WGS) entry which is preliminary data.</text>
</comment>
<dbReference type="Proteomes" id="UP001252613">
    <property type="component" value="Unassembled WGS sequence"/>
</dbReference>
<feature type="compositionally biased region" description="Basic and acidic residues" evidence="1">
    <location>
        <begin position="32"/>
        <end position="58"/>
    </location>
</feature>
<feature type="chain" id="PRO_5043454513" evidence="2">
    <location>
        <begin position="23"/>
        <end position="69"/>
    </location>
</feature>
<evidence type="ECO:0000256" key="1">
    <source>
        <dbReference type="SAM" id="MobiDB-lite"/>
    </source>
</evidence>
<proteinExistence type="predicted"/>
<accession>A0AAW8MAC6</accession>
<feature type="signal peptide" evidence="2">
    <location>
        <begin position="1"/>
        <end position="22"/>
    </location>
</feature>
<organism evidence="3 4">
    <name type="scientific">Pseudomonas brassicacearum</name>
    <dbReference type="NCBI Taxonomy" id="930166"/>
    <lineage>
        <taxon>Bacteria</taxon>
        <taxon>Pseudomonadati</taxon>
        <taxon>Pseudomonadota</taxon>
        <taxon>Gammaproteobacteria</taxon>
        <taxon>Pseudomonadales</taxon>
        <taxon>Pseudomonadaceae</taxon>
        <taxon>Pseudomonas</taxon>
    </lineage>
</organism>
<gene>
    <name evidence="3" type="ORF">J2W43_002043</name>
</gene>
<dbReference type="RefSeq" id="WP_310359601.1">
    <property type="nucleotide sequence ID" value="NZ_JAVDVC010000003.1"/>
</dbReference>
<dbReference type="AlphaFoldDB" id="A0AAW8MAC6"/>
<dbReference type="EMBL" id="JAVDVC010000003">
    <property type="protein sequence ID" value="MDR6958062.1"/>
    <property type="molecule type" value="Genomic_DNA"/>
</dbReference>